<dbReference type="InterPro" id="IPR050961">
    <property type="entry name" value="BolA/IbaG_stress_morph_reg"/>
</dbReference>
<proteinExistence type="inferred from homology"/>
<name>A0A3N1PVL2_9GAMM</name>
<dbReference type="PIRSF" id="PIRSF003113">
    <property type="entry name" value="BolA"/>
    <property type="match status" value="1"/>
</dbReference>
<dbReference type="STRING" id="584787.GCA_001247655_03614"/>
<keyword evidence="4" id="KW-1185">Reference proteome</keyword>
<dbReference type="Gene3D" id="3.30.300.90">
    <property type="entry name" value="BolA-like"/>
    <property type="match status" value="1"/>
</dbReference>
<dbReference type="InterPro" id="IPR036065">
    <property type="entry name" value="BolA-like_sf"/>
</dbReference>
<accession>A0A3N1PVL2</accession>
<dbReference type="SUPFAM" id="SSF82657">
    <property type="entry name" value="BolA-like"/>
    <property type="match status" value="1"/>
</dbReference>
<dbReference type="RefSeq" id="WP_050659079.1">
    <property type="nucleotide sequence ID" value="NZ_JBLXAC010000002.1"/>
</dbReference>
<dbReference type="InterPro" id="IPR002634">
    <property type="entry name" value="BolA"/>
</dbReference>
<dbReference type="PANTHER" id="PTHR46229">
    <property type="entry name" value="BOLA TRANSCRIPTION REGULATOR"/>
    <property type="match status" value="1"/>
</dbReference>
<gene>
    <name evidence="3" type="ORF">EDC28_101490</name>
</gene>
<evidence type="ECO:0000313" key="3">
    <source>
        <dbReference type="EMBL" id="ROQ30797.1"/>
    </source>
</evidence>
<comment type="similarity">
    <text evidence="1 2">Belongs to the BolA/IbaG family.</text>
</comment>
<dbReference type="AlphaFoldDB" id="A0A3N1PVL2"/>
<organism evidence="3 4">
    <name type="scientific">Gallaecimonas pentaromativorans</name>
    <dbReference type="NCBI Taxonomy" id="584787"/>
    <lineage>
        <taxon>Bacteria</taxon>
        <taxon>Pseudomonadati</taxon>
        <taxon>Pseudomonadota</taxon>
        <taxon>Gammaproteobacteria</taxon>
        <taxon>Enterobacterales</taxon>
        <taxon>Gallaecimonadaceae</taxon>
        <taxon>Gallaecimonas</taxon>
    </lineage>
</organism>
<reference evidence="3 4" key="1">
    <citation type="submission" date="2018-11" db="EMBL/GenBank/DDBJ databases">
        <title>Genomic Encyclopedia of Type Strains, Phase IV (KMG-IV): sequencing the most valuable type-strain genomes for metagenomic binning, comparative biology and taxonomic classification.</title>
        <authorList>
            <person name="Goeker M."/>
        </authorList>
    </citation>
    <scope>NUCLEOTIDE SEQUENCE [LARGE SCALE GENOMIC DNA]</scope>
    <source>
        <strain evidence="3 4">DSM 21945</strain>
    </source>
</reference>
<dbReference type="EMBL" id="RJUL01000001">
    <property type="protein sequence ID" value="ROQ30797.1"/>
    <property type="molecule type" value="Genomic_DNA"/>
</dbReference>
<comment type="caution">
    <text evidence="3">The sequence shown here is derived from an EMBL/GenBank/DDBJ whole genome shotgun (WGS) entry which is preliminary data.</text>
</comment>
<evidence type="ECO:0000256" key="1">
    <source>
        <dbReference type="ARBA" id="ARBA00005578"/>
    </source>
</evidence>
<dbReference type="Pfam" id="PF01722">
    <property type="entry name" value="BolA"/>
    <property type="match status" value="1"/>
</dbReference>
<evidence type="ECO:0000256" key="2">
    <source>
        <dbReference type="RuleBase" id="RU003860"/>
    </source>
</evidence>
<protein>
    <submittedName>
        <fullName evidence="3">Acid stress-induced BolA-like protein IbaG/YrbA</fullName>
    </submittedName>
</protein>
<dbReference type="OrthoDB" id="9812890at2"/>
<dbReference type="PANTHER" id="PTHR46229:SF4">
    <property type="entry name" value="ACID STRESS PROTEIN IBAG"/>
    <property type="match status" value="1"/>
</dbReference>
<evidence type="ECO:0000313" key="4">
    <source>
        <dbReference type="Proteomes" id="UP000268033"/>
    </source>
</evidence>
<dbReference type="Proteomes" id="UP000268033">
    <property type="component" value="Unassembled WGS sequence"/>
</dbReference>
<sequence length="86" mass="9569">MTNQEIEQLLRDSLSLDEVIVKSEGSHFNIIAVGSCFEGLRPVKRQQLVYGPLTEAIASNVVHAVSIKTYTPADWARDKKLLMLGQ</sequence>